<dbReference type="Proteomes" id="UP001165740">
    <property type="component" value="Chromosome 14"/>
</dbReference>
<sequence>MRTSALNLFLLCLPVAVYTASITLKQRHTKSQCDKGRKHFQDDIVFDGLVDTRPGNRSDLGYVLVAFYDIDIDLVRVVRVNLDECDGYTEIDSMHYCKPTSINGVYSIVHNSTAYLVNNGLSIRMSYLSDAETIKTERLDFPKAINRLSVHLTINDISVPLTVCNISDIVKGDVIKFCCHLEPATCNVSIIANFTKVISNKICVQLKSKYLQSTHLSVGYTYCQETKWIKCHFQPINYDDVIKVPPYYHENSLTQCDAGLKAGTDKLVMYGLLDINRLPYSESHKINVYVELTGEKKGTTLMLPTVHILECTSSTHNDEQTGCHELKWDGFYRIFLNITVDSSFNGSNVYMTYFTTDLNKFYLESPKVAIPSVIDTSSDILEINGETSVLNSCNEESIIKDKAINICCLSSPATCHVSMVLNNTDQISGTGCIEYSSNNIPFSTLQINYVVCGERKSITCNLPQKKADTDEEEIIETESKDTTRSSFHNEAAIILLTVMTCLMVFILLANRNNQGRVIRDVPRT</sequence>
<keyword evidence="3" id="KW-1185">Reference proteome</keyword>
<name>A0A9U8EB91_BIOGL</name>
<dbReference type="RefSeq" id="XP_013080073.2">
    <property type="nucleotide sequence ID" value="XM_013224619.2"/>
</dbReference>
<dbReference type="GeneID" id="106065725"/>
<organism evidence="3 4">
    <name type="scientific">Biomphalaria glabrata</name>
    <name type="common">Bloodfluke planorb</name>
    <name type="synonym">Freshwater snail</name>
    <dbReference type="NCBI Taxonomy" id="6526"/>
    <lineage>
        <taxon>Eukaryota</taxon>
        <taxon>Metazoa</taxon>
        <taxon>Spiralia</taxon>
        <taxon>Lophotrochozoa</taxon>
        <taxon>Mollusca</taxon>
        <taxon>Gastropoda</taxon>
        <taxon>Heterobranchia</taxon>
        <taxon>Euthyneura</taxon>
        <taxon>Panpulmonata</taxon>
        <taxon>Hygrophila</taxon>
        <taxon>Lymnaeoidea</taxon>
        <taxon>Planorbidae</taxon>
        <taxon>Biomphalaria</taxon>
    </lineage>
</organism>
<dbReference type="AlphaFoldDB" id="A0A9U8EB91"/>
<dbReference type="OrthoDB" id="10295455at2759"/>
<reference evidence="4" key="1">
    <citation type="submission" date="2025-08" db="UniProtKB">
        <authorList>
            <consortium name="RefSeq"/>
        </authorList>
    </citation>
    <scope>IDENTIFICATION</scope>
</reference>
<feature type="signal peptide" evidence="2">
    <location>
        <begin position="1"/>
        <end position="19"/>
    </location>
</feature>
<evidence type="ECO:0000313" key="3">
    <source>
        <dbReference type="Proteomes" id="UP001165740"/>
    </source>
</evidence>
<accession>A0A9U8EB91</accession>
<keyword evidence="1" id="KW-1133">Transmembrane helix</keyword>
<proteinExistence type="predicted"/>
<keyword evidence="2" id="KW-0732">Signal</keyword>
<evidence type="ECO:0000256" key="2">
    <source>
        <dbReference type="SAM" id="SignalP"/>
    </source>
</evidence>
<keyword evidence="1" id="KW-0812">Transmembrane</keyword>
<evidence type="ECO:0000256" key="1">
    <source>
        <dbReference type="SAM" id="Phobius"/>
    </source>
</evidence>
<protein>
    <submittedName>
        <fullName evidence="4">Uncharacterized protein LOC106065725 isoform X1</fullName>
    </submittedName>
</protein>
<dbReference type="KEGG" id="bgt:106065725"/>
<keyword evidence="1" id="KW-0472">Membrane</keyword>
<gene>
    <name evidence="4" type="primary">LOC106065725</name>
</gene>
<feature type="transmembrane region" description="Helical" evidence="1">
    <location>
        <begin position="491"/>
        <end position="509"/>
    </location>
</feature>
<feature type="chain" id="PRO_5040935222" evidence="2">
    <location>
        <begin position="20"/>
        <end position="524"/>
    </location>
</feature>
<evidence type="ECO:0000313" key="4">
    <source>
        <dbReference type="RefSeq" id="XP_013080073.2"/>
    </source>
</evidence>